<gene>
    <name evidence="5" type="ORF">P5673_013168</name>
</gene>
<dbReference type="Pfam" id="PF08729">
    <property type="entry name" value="HUN"/>
    <property type="match status" value="1"/>
</dbReference>
<feature type="region of interest" description="Disordered" evidence="2">
    <location>
        <begin position="50"/>
        <end position="71"/>
    </location>
</feature>
<comment type="caution">
    <text evidence="5">The sequence shown here is derived from an EMBL/GenBank/DDBJ whole genome shotgun (WGS) entry which is preliminary data.</text>
</comment>
<protein>
    <submittedName>
        <fullName evidence="5">Ubinuclein-2</fullName>
    </submittedName>
</protein>
<feature type="compositionally biased region" description="Polar residues" evidence="2">
    <location>
        <begin position="653"/>
        <end position="675"/>
    </location>
</feature>
<feature type="region of interest" description="Disordered" evidence="2">
    <location>
        <begin position="766"/>
        <end position="828"/>
    </location>
</feature>
<evidence type="ECO:0000256" key="2">
    <source>
        <dbReference type="SAM" id="MobiDB-lite"/>
    </source>
</evidence>
<feature type="compositionally biased region" description="Basic and acidic residues" evidence="2">
    <location>
        <begin position="427"/>
        <end position="436"/>
    </location>
</feature>
<evidence type="ECO:0000313" key="5">
    <source>
        <dbReference type="EMBL" id="KAK2563459.1"/>
    </source>
</evidence>
<keyword evidence="1" id="KW-0597">Phosphoprotein</keyword>
<dbReference type="InterPro" id="IPR014840">
    <property type="entry name" value="HRD"/>
</dbReference>
<feature type="domain" description="Ubinuclein middle" evidence="4">
    <location>
        <begin position="367"/>
        <end position="506"/>
    </location>
</feature>
<reference evidence="5" key="2">
    <citation type="journal article" date="2023" name="Science">
        <title>Genomic signatures of disease resistance in endangered staghorn corals.</title>
        <authorList>
            <person name="Vollmer S.V."/>
            <person name="Selwyn J.D."/>
            <person name="Despard B.A."/>
            <person name="Roesel C.L."/>
        </authorList>
    </citation>
    <scope>NUCLEOTIDE SEQUENCE</scope>
    <source>
        <strain evidence="5">K2</strain>
    </source>
</reference>
<dbReference type="GO" id="GO:0006325">
    <property type="term" value="P:chromatin organization"/>
    <property type="evidence" value="ECO:0007669"/>
    <property type="project" value="TreeGrafter"/>
</dbReference>
<sequence>MEKPSPFPSEIGDAIRKSSESVPTLRFTLTLSKSDEKTCPEFSFLDLVKSSARKSSETSEKASWDDDDRDDEKLKALAKKFEEKYAPKPKLQKRRRDRVEDLIDVTYGYDDTDPFVDDSEAHDELLPADWTTEHGGFYINQGSLNFRPVSPGDESADEDFQKAKKVKRKSPKKLPKVPKVKKVKDPNEKKERKKSLDKEKKPRKSSVDKEKKHKKKLSLASGNNSTLLSSPSSSAKNAGVKKSPGATPSNLISSPNGSPQATSNVMSNHSSPAKQLNISQLSSEGELPNGTAGATSVENVSGISADTAQNTSLQNGIQSSDVSMSELPEPTLPQCLPTDVESCILRLKQAGADGNKEGKCKFFTPAGIYEFLAFYLPCTKETLLKRAKKLLLNDQAGRLREPMAKLKADGENPDDHKKELFKSAMEVREDNEKADETATPTDPNAPVQLDDKAKKNVPKRKFIWSDELRSLLCDVVLMKIKIFEMSKTRAQSAEEYLKNVGNTDVKDSLNKLSTSISPTVSTGVSVPTISSSTETPAISALMNLAQCKQEPLDVKPVTAAVSQTVAAVNKKPVVTPAVVTKMETTAVSRPEMVLQAVPIITGLNLAQKDATVHKISVKSIPVLDNLKSKPAVTILDFADMGPLESQREALKQLPSQHPATSKQQSTSLLNKTPSPQEKLREPTPREQALTHLPSSVITTAVSLPSHSSSISTAWTQPAMTSPPKVVRSSAAVIPNSAVLAASVANLKTAVLPNSFIALTSPSFRHLQQQQQQQQGSVADMRQQQQHQRPKPAPDLVSAIRRQQQHLQQAQSQQPVASAPPASPQTILDSITSPRRLSGDLKSCQAVPSGFTQGLSPQSVAMSLNSPLSSQPMHQPQPPNLTLFSANLQGKVTTPLTHLGMVQPTLQSAMLHLSRQQPQEQAGIVLPQSPLNFNPVVLGMSPTANQSLPSLQLSHGALLSSQPNYQEPNPSSSSATHQAPFRFS</sequence>
<dbReference type="AlphaFoldDB" id="A0AAD9QLE9"/>
<name>A0AAD9QLE9_ACRCE</name>
<reference evidence="5" key="1">
    <citation type="journal article" date="2023" name="G3 (Bethesda)">
        <title>Whole genome assembly and annotation of the endangered Caribbean coral Acropora cervicornis.</title>
        <authorList>
            <person name="Selwyn J.D."/>
            <person name="Vollmer S.V."/>
        </authorList>
    </citation>
    <scope>NUCLEOTIDE SEQUENCE</scope>
    <source>
        <strain evidence="5">K2</strain>
    </source>
</reference>
<keyword evidence="6" id="KW-1185">Reference proteome</keyword>
<feature type="compositionally biased region" description="Basic and acidic residues" evidence="2">
    <location>
        <begin position="183"/>
        <end position="210"/>
    </location>
</feature>
<dbReference type="GO" id="GO:0005634">
    <property type="term" value="C:nucleus"/>
    <property type="evidence" value="ECO:0007669"/>
    <property type="project" value="TreeGrafter"/>
</dbReference>
<organism evidence="5 6">
    <name type="scientific">Acropora cervicornis</name>
    <name type="common">Staghorn coral</name>
    <dbReference type="NCBI Taxonomy" id="6130"/>
    <lineage>
        <taxon>Eukaryota</taxon>
        <taxon>Metazoa</taxon>
        <taxon>Cnidaria</taxon>
        <taxon>Anthozoa</taxon>
        <taxon>Hexacorallia</taxon>
        <taxon>Scleractinia</taxon>
        <taxon>Astrocoeniina</taxon>
        <taxon>Acroporidae</taxon>
        <taxon>Acropora</taxon>
    </lineage>
</organism>
<dbReference type="Proteomes" id="UP001249851">
    <property type="component" value="Unassembled WGS sequence"/>
</dbReference>
<dbReference type="Pfam" id="PF14075">
    <property type="entry name" value="UBN_AB"/>
    <property type="match status" value="1"/>
</dbReference>
<evidence type="ECO:0000259" key="3">
    <source>
        <dbReference type="Pfam" id="PF08729"/>
    </source>
</evidence>
<dbReference type="PANTHER" id="PTHR21669:SF28">
    <property type="entry name" value="YEMANUCLEIN"/>
    <property type="match status" value="1"/>
</dbReference>
<dbReference type="EMBL" id="JARQWQ010000025">
    <property type="protein sequence ID" value="KAK2563459.1"/>
    <property type="molecule type" value="Genomic_DNA"/>
</dbReference>
<feature type="domain" description="Hpc2-related" evidence="3">
    <location>
        <begin position="94"/>
        <end position="144"/>
    </location>
</feature>
<feature type="compositionally biased region" description="Polar residues" evidence="2">
    <location>
        <begin position="246"/>
        <end position="273"/>
    </location>
</feature>
<accession>A0AAD9QLE9</accession>
<feature type="region of interest" description="Disordered" evidence="2">
    <location>
        <begin position="959"/>
        <end position="983"/>
    </location>
</feature>
<feature type="region of interest" description="Disordered" evidence="2">
    <location>
        <begin position="141"/>
        <end position="273"/>
    </location>
</feature>
<feature type="compositionally biased region" description="Polar residues" evidence="2">
    <location>
        <begin position="959"/>
        <end position="976"/>
    </location>
</feature>
<dbReference type="PANTHER" id="PTHR21669">
    <property type="entry name" value="CAPZ-INTERACTING PROTEIN AND RELATED PROTEINS"/>
    <property type="match status" value="1"/>
</dbReference>
<proteinExistence type="predicted"/>
<dbReference type="InterPro" id="IPR026947">
    <property type="entry name" value="UBN_middle_dom"/>
</dbReference>
<evidence type="ECO:0000313" key="6">
    <source>
        <dbReference type="Proteomes" id="UP001249851"/>
    </source>
</evidence>
<feature type="region of interest" description="Disordered" evidence="2">
    <location>
        <begin position="427"/>
        <end position="449"/>
    </location>
</feature>
<feature type="region of interest" description="Disordered" evidence="2">
    <location>
        <begin position="651"/>
        <end position="692"/>
    </location>
</feature>
<feature type="compositionally biased region" description="Low complexity" evidence="2">
    <location>
        <begin position="804"/>
        <end position="819"/>
    </location>
</feature>
<feature type="compositionally biased region" description="Low complexity" evidence="2">
    <location>
        <begin position="218"/>
        <end position="234"/>
    </location>
</feature>
<evidence type="ECO:0000259" key="4">
    <source>
        <dbReference type="Pfam" id="PF14075"/>
    </source>
</evidence>
<evidence type="ECO:0000256" key="1">
    <source>
        <dbReference type="ARBA" id="ARBA00022553"/>
    </source>
</evidence>
<feature type="compositionally biased region" description="Basic and acidic residues" evidence="2">
    <location>
        <begin position="54"/>
        <end position="64"/>
    </location>
</feature>
<feature type="compositionally biased region" description="Basic residues" evidence="2">
    <location>
        <begin position="163"/>
        <end position="182"/>
    </location>
</feature>